<keyword evidence="15" id="KW-1185">Reference proteome</keyword>
<dbReference type="GO" id="GO:0020037">
    <property type="term" value="F:heme binding"/>
    <property type="evidence" value="ECO:0007669"/>
    <property type="project" value="InterPro"/>
</dbReference>
<dbReference type="EMBL" id="JACEFO010002218">
    <property type="protein sequence ID" value="KAF8672794.1"/>
    <property type="molecule type" value="Genomic_DNA"/>
</dbReference>
<evidence type="ECO:0000256" key="10">
    <source>
        <dbReference type="ARBA" id="ARBA00023033"/>
    </source>
</evidence>
<comment type="subcellular location">
    <subcellularLocation>
        <location evidence="2">Membrane</location>
        <topology evidence="2">Single-pass membrane protein</topology>
    </subcellularLocation>
</comment>
<keyword evidence="10 13" id="KW-0503">Monooxygenase</keyword>
<evidence type="ECO:0000256" key="6">
    <source>
        <dbReference type="ARBA" id="ARBA00022723"/>
    </source>
</evidence>
<gene>
    <name evidence="14" type="ORF">HU200_049248</name>
</gene>
<dbReference type="InterPro" id="IPR017972">
    <property type="entry name" value="Cyt_P450_CS"/>
</dbReference>
<protein>
    <recommendedName>
        <fullName evidence="16">Cytochrome P450</fullName>
    </recommendedName>
</protein>
<evidence type="ECO:0000256" key="7">
    <source>
        <dbReference type="ARBA" id="ARBA00022989"/>
    </source>
</evidence>
<evidence type="ECO:0008006" key="16">
    <source>
        <dbReference type="Google" id="ProtNLM"/>
    </source>
</evidence>
<evidence type="ECO:0000256" key="9">
    <source>
        <dbReference type="ARBA" id="ARBA00023004"/>
    </source>
</evidence>
<dbReference type="SUPFAM" id="SSF48264">
    <property type="entry name" value="Cytochrome P450"/>
    <property type="match status" value="1"/>
</dbReference>
<proteinExistence type="inferred from homology"/>
<comment type="similarity">
    <text evidence="3 13">Belongs to the cytochrome P450 family.</text>
</comment>
<dbReference type="InterPro" id="IPR036396">
    <property type="entry name" value="Cyt_P450_sf"/>
</dbReference>
<name>A0A835ARE2_9POAL</name>
<dbReference type="Proteomes" id="UP000636709">
    <property type="component" value="Unassembled WGS sequence"/>
</dbReference>
<dbReference type="PANTHER" id="PTHR47953:SF19">
    <property type="entry name" value="OS06G0641600 PROTEIN"/>
    <property type="match status" value="1"/>
</dbReference>
<accession>A0A835ARE2</accession>
<dbReference type="Pfam" id="PF00067">
    <property type="entry name" value="p450"/>
    <property type="match status" value="1"/>
</dbReference>
<organism evidence="14 15">
    <name type="scientific">Digitaria exilis</name>
    <dbReference type="NCBI Taxonomy" id="1010633"/>
    <lineage>
        <taxon>Eukaryota</taxon>
        <taxon>Viridiplantae</taxon>
        <taxon>Streptophyta</taxon>
        <taxon>Embryophyta</taxon>
        <taxon>Tracheophyta</taxon>
        <taxon>Spermatophyta</taxon>
        <taxon>Magnoliopsida</taxon>
        <taxon>Liliopsida</taxon>
        <taxon>Poales</taxon>
        <taxon>Poaceae</taxon>
        <taxon>PACMAD clade</taxon>
        <taxon>Panicoideae</taxon>
        <taxon>Panicodae</taxon>
        <taxon>Paniceae</taxon>
        <taxon>Anthephorinae</taxon>
        <taxon>Digitaria</taxon>
    </lineage>
</organism>
<keyword evidence="9 12" id="KW-0408">Iron</keyword>
<evidence type="ECO:0000256" key="12">
    <source>
        <dbReference type="PIRSR" id="PIRSR602403-1"/>
    </source>
</evidence>
<dbReference type="PANTHER" id="PTHR47953">
    <property type="entry name" value="OS08G0105600 PROTEIN"/>
    <property type="match status" value="1"/>
</dbReference>
<dbReference type="GO" id="GO:0016020">
    <property type="term" value="C:membrane"/>
    <property type="evidence" value="ECO:0007669"/>
    <property type="project" value="UniProtKB-SubCell"/>
</dbReference>
<feature type="binding site" description="axial binding residue" evidence="12">
    <location>
        <position position="127"/>
    </location>
    <ligand>
        <name>heme</name>
        <dbReference type="ChEBI" id="CHEBI:30413"/>
    </ligand>
    <ligandPart>
        <name>Fe</name>
        <dbReference type="ChEBI" id="CHEBI:18248"/>
    </ligandPart>
</feature>
<evidence type="ECO:0000256" key="5">
    <source>
        <dbReference type="ARBA" id="ARBA00022692"/>
    </source>
</evidence>
<dbReference type="GO" id="GO:0004497">
    <property type="term" value="F:monooxygenase activity"/>
    <property type="evidence" value="ECO:0007669"/>
    <property type="project" value="UniProtKB-KW"/>
</dbReference>
<evidence type="ECO:0000313" key="14">
    <source>
        <dbReference type="EMBL" id="KAF8672794.1"/>
    </source>
</evidence>
<evidence type="ECO:0000256" key="4">
    <source>
        <dbReference type="ARBA" id="ARBA00022617"/>
    </source>
</evidence>
<keyword evidence="7" id="KW-1133">Transmembrane helix</keyword>
<dbReference type="Gene3D" id="1.10.630.10">
    <property type="entry name" value="Cytochrome P450"/>
    <property type="match status" value="1"/>
</dbReference>
<dbReference type="PRINTS" id="PR00465">
    <property type="entry name" value="EP450IV"/>
</dbReference>
<evidence type="ECO:0000256" key="11">
    <source>
        <dbReference type="ARBA" id="ARBA00023136"/>
    </source>
</evidence>
<evidence type="ECO:0000256" key="8">
    <source>
        <dbReference type="ARBA" id="ARBA00023002"/>
    </source>
</evidence>
<dbReference type="OrthoDB" id="755778at2759"/>
<keyword evidence="4 12" id="KW-0349">Heme</keyword>
<dbReference type="InterPro" id="IPR052306">
    <property type="entry name" value="CYP450_71D"/>
</dbReference>
<dbReference type="FunFam" id="1.10.630.10:FF:000126">
    <property type="entry name" value="Predicted protein"/>
    <property type="match status" value="1"/>
</dbReference>
<keyword evidence="6 12" id="KW-0479">Metal-binding</keyword>
<reference evidence="14" key="1">
    <citation type="submission" date="2020-07" db="EMBL/GenBank/DDBJ databases">
        <title>Genome sequence and genetic diversity analysis of an under-domesticated orphan crop, white fonio (Digitaria exilis).</title>
        <authorList>
            <person name="Bennetzen J.L."/>
            <person name="Chen S."/>
            <person name="Ma X."/>
            <person name="Wang X."/>
            <person name="Yssel A.E.J."/>
            <person name="Chaluvadi S.R."/>
            <person name="Johnson M."/>
            <person name="Gangashetty P."/>
            <person name="Hamidou F."/>
            <person name="Sanogo M.D."/>
            <person name="Zwaenepoel A."/>
            <person name="Wallace J."/>
            <person name="Van De Peer Y."/>
            <person name="Van Deynze A."/>
        </authorList>
    </citation>
    <scope>NUCLEOTIDE SEQUENCE</scope>
    <source>
        <tissue evidence="14">Leaves</tissue>
    </source>
</reference>
<dbReference type="GO" id="GO:0016705">
    <property type="term" value="F:oxidoreductase activity, acting on paired donors, with incorporation or reduction of molecular oxygen"/>
    <property type="evidence" value="ECO:0007669"/>
    <property type="project" value="InterPro"/>
</dbReference>
<sequence>MAELMRNPLVMSRAQSEVRTAFMEQMKVTEEGLRKLRYFHWVIKETLRLHSPGPLLIGRGSQETCRVMGYDVPKGSMVLVSAWAMSRDPKYWDEPETFKPERFENDTRDFRGHDFEFTPFGAGRRMCPGVSFGLASVELALANLLFHFDWNLPDGVDANKLDMAETMGFVGKRKAELWLKPILRVPFASRN</sequence>
<evidence type="ECO:0000256" key="13">
    <source>
        <dbReference type="RuleBase" id="RU000461"/>
    </source>
</evidence>
<dbReference type="GO" id="GO:0005506">
    <property type="term" value="F:iron ion binding"/>
    <property type="evidence" value="ECO:0007669"/>
    <property type="project" value="InterPro"/>
</dbReference>
<dbReference type="InterPro" id="IPR001128">
    <property type="entry name" value="Cyt_P450"/>
</dbReference>
<comment type="caution">
    <text evidence="14">The sequence shown here is derived from an EMBL/GenBank/DDBJ whole genome shotgun (WGS) entry which is preliminary data.</text>
</comment>
<dbReference type="InterPro" id="IPR002403">
    <property type="entry name" value="Cyt_P450_E_grp-IV"/>
</dbReference>
<keyword evidence="8 13" id="KW-0560">Oxidoreductase</keyword>
<evidence type="ECO:0000256" key="3">
    <source>
        <dbReference type="ARBA" id="ARBA00010617"/>
    </source>
</evidence>
<dbReference type="PRINTS" id="PR00385">
    <property type="entry name" value="P450"/>
</dbReference>
<evidence type="ECO:0000256" key="1">
    <source>
        <dbReference type="ARBA" id="ARBA00001971"/>
    </source>
</evidence>
<dbReference type="PROSITE" id="PS00086">
    <property type="entry name" value="CYTOCHROME_P450"/>
    <property type="match status" value="1"/>
</dbReference>
<evidence type="ECO:0000313" key="15">
    <source>
        <dbReference type="Proteomes" id="UP000636709"/>
    </source>
</evidence>
<dbReference type="AlphaFoldDB" id="A0A835ARE2"/>
<keyword evidence="5" id="KW-0812">Transmembrane</keyword>
<evidence type="ECO:0000256" key="2">
    <source>
        <dbReference type="ARBA" id="ARBA00004167"/>
    </source>
</evidence>
<keyword evidence="11" id="KW-0472">Membrane</keyword>
<comment type="cofactor">
    <cofactor evidence="1 12">
        <name>heme</name>
        <dbReference type="ChEBI" id="CHEBI:30413"/>
    </cofactor>
</comment>